<feature type="transmembrane region" description="Helical" evidence="11">
    <location>
        <begin position="67"/>
        <end position="93"/>
    </location>
</feature>
<evidence type="ECO:0000256" key="6">
    <source>
        <dbReference type="ARBA" id="ARBA00022692"/>
    </source>
</evidence>
<keyword evidence="7 14" id="KW-0418">Kinase</keyword>
<evidence type="ECO:0000256" key="10">
    <source>
        <dbReference type="ARBA" id="ARBA00023136"/>
    </source>
</evidence>
<keyword evidence="9" id="KW-0902">Two-component regulatory system</keyword>
<evidence type="ECO:0000256" key="1">
    <source>
        <dbReference type="ARBA" id="ARBA00000085"/>
    </source>
</evidence>
<dbReference type="SUPFAM" id="SSF47384">
    <property type="entry name" value="Homodimeric domain of signal transducing histidine kinase"/>
    <property type="match status" value="1"/>
</dbReference>
<keyword evidence="8 11" id="KW-1133">Transmembrane helix</keyword>
<organism evidence="14 15">
    <name type="scientific">Nocardioides flavus</name>
    <name type="common">ex Wang et al. 2016</name>
    <dbReference type="NCBI Taxonomy" id="2058780"/>
    <lineage>
        <taxon>Bacteria</taxon>
        <taxon>Bacillati</taxon>
        <taxon>Actinomycetota</taxon>
        <taxon>Actinomycetes</taxon>
        <taxon>Propionibacteriales</taxon>
        <taxon>Nocardioidaceae</taxon>
        <taxon>Nocardioides</taxon>
    </lineage>
</organism>
<sequence>MAPAATRRARPSFAARLLVAQALVLVAGALTTWLVASVVGPTIFSSHLLQAGDTHTATESRHVEEAFASALLLSTSLALLASVIAALAVSWYFSRRVQRSIHNVAEAASQIADGRYDARVPDPGLGGEFASLALTYDRLAEKLGSTESTRRSMLADLAHEMRTPLATIEAHLEAVEDGVRDLDEDTLGVIRGSTGRLRRLAEDIAAVSRAEEEGLDVTLRPMEAAGVAEAAVEVARDRYAAKGVHLHTELADAGDVRVDADRFGQVLGNLLDNALRHTPEGGAVTLTCRRVDHWVEYRVADSGEGVAPEHLPHLFDRFYRADTARDRAHGGSGIGLAIAKALVEAHGGGISVTSAGPGHGATFTVRIPRLH</sequence>
<evidence type="ECO:0000259" key="13">
    <source>
        <dbReference type="PROSITE" id="PS50885"/>
    </source>
</evidence>
<evidence type="ECO:0000313" key="15">
    <source>
        <dbReference type="Proteomes" id="UP000597341"/>
    </source>
</evidence>
<evidence type="ECO:0000256" key="3">
    <source>
        <dbReference type="ARBA" id="ARBA00012438"/>
    </source>
</evidence>
<dbReference type="Pfam" id="PF00672">
    <property type="entry name" value="HAMP"/>
    <property type="match status" value="1"/>
</dbReference>
<dbReference type="CDD" id="cd16922">
    <property type="entry name" value="HATPase_EvgS-ArcB-TorS-like"/>
    <property type="match status" value="1"/>
</dbReference>
<dbReference type="Gene3D" id="3.30.565.10">
    <property type="entry name" value="Histidine kinase-like ATPase, C-terminal domain"/>
    <property type="match status" value="1"/>
</dbReference>
<name>A0ABQ3HS38_9ACTN</name>
<dbReference type="Proteomes" id="UP000597341">
    <property type="component" value="Unassembled WGS sequence"/>
</dbReference>
<evidence type="ECO:0000256" key="7">
    <source>
        <dbReference type="ARBA" id="ARBA00022777"/>
    </source>
</evidence>
<dbReference type="Gene3D" id="6.10.340.10">
    <property type="match status" value="1"/>
</dbReference>
<evidence type="ECO:0000259" key="12">
    <source>
        <dbReference type="PROSITE" id="PS50109"/>
    </source>
</evidence>
<dbReference type="EC" id="2.7.13.3" evidence="3"/>
<dbReference type="InterPro" id="IPR036097">
    <property type="entry name" value="HisK_dim/P_sf"/>
</dbReference>
<dbReference type="PRINTS" id="PR00344">
    <property type="entry name" value="BCTRLSENSOR"/>
</dbReference>
<evidence type="ECO:0000256" key="11">
    <source>
        <dbReference type="SAM" id="Phobius"/>
    </source>
</evidence>
<dbReference type="InterPro" id="IPR036890">
    <property type="entry name" value="HATPase_C_sf"/>
</dbReference>
<evidence type="ECO:0000256" key="9">
    <source>
        <dbReference type="ARBA" id="ARBA00023012"/>
    </source>
</evidence>
<dbReference type="SMART" id="SM00387">
    <property type="entry name" value="HATPase_c"/>
    <property type="match status" value="1"/>
</dbReference>
<dbReference type="SMART" id="SM00388">
    <property type="entry name" value="HisKA"/>
    <property type="match status" value="1"/>
</dbReference>
<dbReference type="SUPFAM" id="SSF55874">
    <property type="entry name" value="ATPase domain of HSP90 chaperone/DNA topoisomerase II/histidine kinase"/>
    <property type="match status" value="1"/>
</dbReference>
<evidence type="ECO:0000256" key="4">
    <source>
        <dbReference type="ARBA" id="ARBA00022553"/>
    </source>
</evidence>
<evidence type="ECO:0000256" key="8">
    <source>
        <dbReference type="ARBA" id="ARBA00022989"/>
    </source>
</evidence>
<dbReference type="InterPro" id="IPR003660">
    <property type="entry name" value="HAMP_dom"/>
</dbReference>
<dbReference type="PROSITE" id="PS50109">
    <property type="entry name" value="HIS_KIN"/>
    <property type="match status" value="1"/>
</dbReference>
<dbReference type="EMBL" id="BNAD01000027">
    <property type="protein sequence ID" value="GHE19462.1"/>
    <property type="molecule type" value="Genomic_DNA"/>
</dbReference>
<dbReference type="Gene3D" id="1.10.287.130">
    <property type="match status" value="1"/>
</dbReference>
<dbReference type="SUPFAM" id="SSF158472">
    <property type="entry name" value="HAMP domain-like"/>
    <property type="match status" value="1"/>
</dbReference>
<keyword evidence="4" id="KW-0597">Phosphoprotein</keyword>
<dbReference type="InterPro" id="IPR004358">
    <property type="entry name" value="Sig_transdc_His_kin-like_C"/>
</dbReference>
<proteinExistence type="predicted"/>
<protein>
    <recommendedName>
        <fullName evidence="3">histidine kinase</fullName>
        <ecNumber evidence="3">2.7.13.3</ecNumber>
    </recommendedName>
</protein>
<comment type="subcellular location">
    <subcellularLocation>
        <location evidence="2">Cell membrane</location>
    </subcellularLocation>
</comment>
<dbReference type="RefSeq" id="WP_191281323.1">
    <property type="nucleotide sequence ID" value="NZ_BNAD01000027.1"/>
</dbReference>
<comment type="caution">
    <text evidence="14">The sequence shown here is derived from an EMBL/GenBank/DDBJ whole genome shotgun (WGS) entry which is preliminary data.</text>
</comment>
<dbReference type="InterPro" id="IPR005467">
    <property type="entry name" value="His_kinase_dom"/>
</dbReference>
<evidence type="ECO:0000313" key="14">
    <source>
        <dbReference type="EMBL" id="GHE19462.1"/>
    </source>
</evidence>
<dbReference type="InterPro" id="IPR050428">
    <property type="entry name" value="TCS_sensor_his_kinase"/>
</dbReference>
<evidence type="ECO:0000256" key="2">
    <source>
        <dbReference type="ARBA" id="ARBA00004236"/>
    </source>
</evidence>
<dbReference type="CDD" id="cd06225">
    <property type="entry name" value="HAMP"/>
    <property type="match status" value="1"/>
</dbReference>
<gene>
    <name evidence="14" type="ORF">GCM10011376_40720</name>
</gene>
<feature type="domain" description="Histidine kinase" evidence="12">
    <location>
        <begin position="156"/>
        <end position="371"/>
    </location>
</feature>
<dbReference type="PANTHER" id="PTHR45436:SF5">
    <property type="entry name" value="SENSOR HISTIDINE KINASE TRCS"/>
    <property type="match status" value="1"/>
</dbReference>
<keyword evidence="5" id="KW-0808">Transferase</keyword>
<dbReference type="GO" id="GO:0016301">
    <property type="term" value="F:kinase activity"/>
    <property type="evidence" value="ECO:0007669"/>
    <property type="project" value="UniProtKB-KW"/>
</dbReference>
<keyword evidence="15" id="KW-1185">Reference proteome</keyword>
<evidence type="ECO:0000256" key="5">
    <source>
        <dbReference type="ARBA" id="ARBA00022679"/>
    </source>
</evidence>
<dbReference type="PANTHER" id="PTHR45436">
    <property type="entry name" value="SENSOR HISTIDINE KINASE YKOH"/>
    <property type="match status" value="1"/>
</dbReference>
<reference evidence="15" key="1">
    <citation type="journal article" date="2019" name="Int. J. Syst. Evol. Microbiol.">
        <title>The Global Catalogue of Microorganisms (GCM) 10K type strain sequencing project: providing services to taxonomists for standard genome sequencing and annotation.</title>
        <authorList>
            <consortium name="The Broad Institute Genomics Platform"/>
            <consortium name="The Broad Institute Genome Sequencing Center for Infectious Disease"/>
            <person name="Wu L."/>
            <person name="Ma J."/>
        </authorList>
    </citation>
    <scope>NUCLEOTIDE SEQUENCE [LARGE SCALE GENOMIC DNA]</scope>
    <source>
        <strain evidence="15">CGMCC 1.12791</strain>
    </source>
</reference>
<keyword evidence="10 11" id="KW-0472">Membrane</keyword>
<keyword evidence="6 11" id="KW-0812">Transmembrane</keyword>
<dbReference type="InterPro" id="IPR003661">
    <property type="entry name" value="HisK_dim/P_dom"/>
</dbReference>
<dbReference type="SMART" id="SM00304">
    <property type="entry name" value="HAMP"/>
    <property type="match status" value="1"/>
</dbReference>
<dbReference type="Pfam" id="PF00512">
    <property type="entry name" value="HisKA"/>
    <property type="match status" value="1"/>
</dbReference>
<accession>A0ABQ3HS38</accession>
<dbReference type="PROSITE" id="PS50885">
    <property type="entry name" value="HAMP"/>
    <property type="match status" value="1"/>
</dbReference>
<dbReference type="InterPro" id="IPR003594">
    <property type="entry name" value="HATPase_dom"/>
</dbReference>
<dbReference type="CDD" id="cd00082">
    <property type="entry name" value="HisKA"/>
    <property type="match status" value="1"/>
</dbReference>
<feature type="domain" description="HAMP" evidence="13">
    <location>
        <begin position="95"/>
        <end position="148"/>
    </location>
</feature>
<dbReference type="Pfam" id="PF02518">
    <property type="entry name" value="HATPase_c"/>
    <property type="match status" value="1"/>
</dbReference>
<comment type="catalytic activity">
    <reaction evidence="1">
        <text>ATP + protein L-histidine = ADP + protein N-phospho-L-histidine.</text>
        <dbReference type="EC" id="2.7.13.3"/>
    </reaction>
</comment>